<dbReference type="SMART" id="SM00185">
    <property type="entry name" value="ARM"/>
    <property type="match status" value="2"/>
</dbReference>
<keyword evidence="2" id="KW-0472">Membrane</keyword>
<dbReference type="InterPro" id="IPR000626">
    <property type="entry name" value="Ubiquitin-like_dom"/>
</dbReference>
<feature type="transmembrane region" description="Helical" evidence="2">
    <location>
        <begin position="98"/>
        <end position="119"/>
    </location>
</feature>
<evidence type="ECO:0000256" key="1">
    <source>
        <dbReference type="SAM" id="MobiDB-lite"/>
    </source>
</evidence>
<evidence type="ECO:0000259" key="3">
    <source>
        <dbReference type="PROSITE" id="PS50053"/>
    </source>
</evidence>
<evidence type="ECO:0000313" key="5">
    <source>
        <dbReference type="Proteomes" id="UP000593567"/>
    </source>
</evidence>
<feature type="compositionally biased region" description="Basic and acidic residues" evidence="1">
    <location>
        <begin position="579"/>
        <end position="589"/>
    </location>
</feature>
<evidence type="ECO:0000256" key="2">
    <source>
        <dbReference type="SAM" id="Phobius"/>
    </source>
</evidence>
<feature type="region of interest" description="Disordered" evidence="1">
    <location>
        <begin position="579"/>
        <end position="619"/>
    </location>
</feature>
<dbReference type="SUPFAM" id="SSF48371">
    <property type="entry name" value="ARM repeat"/>
    <property type="match status" value="1"/>
</dbReference>
<dbReference type="InterPro" id="IPR016024">
    <property type="entry name" value="ARM-type_fold"/>
</dbReference>
<dbReference type="SUPFAM" id="SSF54236">
    <property type="entry name" value="Ubiquitin-like"/>
    <property type="match status" value="1"/>
</dbReference>
<keyword evidence="5" id="KW-1185">Reference proteome</keyword>
<dbReference type="InterPro" id="IPR011989">
    <property type="entry name" value="ARM-like"/>
</dbReference>
<dbReference type="Gene3D" id="1.25.10.10">
    <property type="entry name" value="Leucine-rich Repeat Variant"/>
    <property type="match status" value="1"/>
</dbReference>
<keyword evidence="2" id="KW-0812">Transmembrane</keyword>
<feature type="transmembrane region" description="Helical" evidence="2">
    <location>
        <begin position="154"/>
        <end position="180"/>
    </location>
</feature>
<dbReference type="PANTHER" id="PTHR46043:SF13">
    <property type="entry name" value="ARM REPEAT SUPERFAMILY PROTEIN"/>
    <property type="match status" value="1"/>
</dbReference>
<dbReference type="AlphaFoldDB" id="A0A7J7JV24"/>
<dbReference type="InterPro" id="IPR029071">
    <property type="entry name" value="Ubiquitin-like_domsf"/>
</dbReference>
<dbReference type="InterPro" id="IPR000225">
    <property type="entry name" value="Armadillo"/>
</dbReference>
<comment type="caution">
    <text evidence="4">The sequence shown here is derived from an EMBL/GenBank/DDBJ whole genome shotgun (WGS) entry which is preliminary data.</text>
</comment>
<protein>
    <recommendedName>
        <fullName evidence="3">Ubiquitin-like domain-containing protein</fullName>
    </recommendedName>
</protein>
<proteinExistence type="predicted"/>
<name>A0A7J7JV24_BUGNE</name>
<keyword evidence="2" id="KW-1133">Transmembrane helix</keyword>
<sequence length="619" mass="69082">MHLLYEFGREDHQFRLRFDGKELKDSLTLDDYHIMNNAVFKMIPMSKDNDSLFDLDSLPSDFTEDISENTGGVYGSSKAALLQEINILNRRQVMTATFHGFLSMHFVGVICSLVTSHWYTFSYHLLIYILSSYYAPQYSRLGGFTGNYTIPPKVYCILFAIVMTLVAAASTTLSALKWISVIDHGCPDWLFVDECSHFNVYTAVFFGIHAIAYVSTAILLLVMLKNYRFETGDVIERLFMEPPDLKKILHSSSSPVVKERRMAAFELASMAAASDDNKFFIVASSGLHTLISLSLTEDLGTQEYAAEALAELLTVPQIQAKFVEIDGVKHLTALLHSKSERCVQEAMTAISYIAQESEELMEAIIAGRGLQDLCRAAYTSNIATQRILSGIFLQLVSSKEIRDELASMNTPAQALIQLCQLDDGETQWIALQSLELLAIESADMIKAQEELIPILLAVPQQTMESRRQTLAAKLLLYYATDPETCGKLLEESSLYDAMMLFAHTAVPTLQKVIVKIVCCMSEHPDMRIQALSVHLDQVLQRVKQNAADKEAWTMADRGLQIIQSSDDLAHLPVLSTEDKISRMQSRSDSRPGSMASLRSLTRDGDSLRGGLSGSQRSIR</sequence>
<organism evidence="4 5">
    <name type="scientific">Bugula neritina</name>
    <name type="common">Brown bryozoan</name>
    <name type="synonym">Sertularia neritina</name>
    <dbReference type="NCBI Taxonomy" id="10212"/>
    <lineage>
        <taxon>Eukaryota</taxon>
        <taxon>Metazoa</taxon>
        <taxon>Spiralia</taxon>
        <taxon>Lophotrochozoa</taxon>
        <taxon>Bryozoa</taxon>
        <taxon>Gymnolaemata</taxon>
        <taxon>Cheilostomatida</taxon>
        <taxon>Flustrina</taxon>
        <taxon>Buguloidea</taxon>
        <taxon>Bugulidae</taxon>
        <taxon>Bugula</taxon>
    </lineage>
</organism>
<dbReference type="Proteomes" id="UP000593567">
    <property type="component" value="Unassembled WGS sequence"/>
</dbReference>
<reference evidence="4" key="1">
    <citation type="submission" date="2020-06" db="EMBL/GenBank/DDBJ databases">
        <title>Draft genome of Bugula neritina, a colonial animal packing powerful symbionts and potential medicines.</title>
        <authorList>
            <person name="Rayko M."/>
        </authorList>
    </citation>
    <scope>NUCLEOTIDE SEQUENCE [LARGE SCALE GENOMIC DNA]</scope>
    <source>
        <strain evidence="4">Kwan_BN1</strain>
    </source>
</reference>
<dbReference type="PANTHER" id="PTHR46043">
    <property type="entry name" value="ARM REPEAT SUPERFAMILY PROTEIN"/>
    <property type="match status" value="1"/>
</dbReference>
<dbReference type="EMBL" id="VXIV02001792">
    <property type="protein sequence ID" value="KAF6029725.1"/>
    <property type="molecule type" value="Genomic_DNA"/>
</dbReference>
<dbReference type="Pfam" id="PF00240">
    <property type="entry name" value="ubiquitin"/>
    <property type="match status" value="1"/>
</dbReference>
<dbReference type="PROSITE" id="PS50053">
    <property type="entry name" value="UBIQUITIN_2"/>
    <property type="match status" value="1"/>
</dbReference>
<gene>
    <name evidence="4" type="ORF">EB796_011966</name>
</gene>
<feature type="domain" description="Ubiquitin-like" evidence="3">
    <location>
        <begin position="1"/>
        <end position="43"/>
    </location>
</feature>
<dbReference type="CDD" id="cd17039">
    <property type="entry name" value="Ubl_ubiquitin_like"/>
    <property type="match status" value="1"/>
</dbReference>
<accession>A0A7J7JV24</accession>
<dbReference type="OrthoDB" id="7537227at2759"/>
<feature type="transmembrane region" description="Helical" evidence="2">
    <location>
        <begin position="200"/>
        <end position="222"/>
    </location>
</feature>
<evidence type="ECO:0000313" key="4">
    <source>
        <dbReference type="EMBL" id="KAF6029725.1"/>
    </source>
</evidence>